<evidence type="ECO:0000259" key="1">
    <source>
        <dbReference type="Pfam" id="PF08241"/>
    </source>
</evidence>
<dbReference type="AlphaFoldDB" id="A0AB34IC61"/>
<dbReference type="InterPro" id="IPR029063">
    <property type="entry name" value="SAM-dependent_MTases_sf"/>
</dbReference>
<dbReference type="EMBL" id="JBGBPQ010000030">
    <property type="protein sequence ID" value="KAL1496057.1"/>
    <property type="molecule type" value="Genomic_DNA"/>
</dbReference>
<accession>A0AB34IC61</accession>
<dbReference type="GO" id="GO:0008757">
    <property type="term" value="F:S-adenosylmethionine-dependent methyltransferase activity"/>
    <property type="evidence" value="ECO:0007669"/>
    <property type="project" value="InterPro"/>
</dbReference>
<evidence type="ECO:0000313" key="2">
    <source>
        <dbReference type="EMBL" id="KAL1496057.1"/>
    </source>
</evidence>
<keyword evidence="3" id="KW-1185">Reference proteome</keyword>
<dbReference type="Pfam" id="PF08241">
    <property type="entry name" value="Methyltransf_11"/>
    <property type="match status" value="1"/>
</dbReference>
<dbReference type="CDD" id="cd02440">
    <property type="entry name" value="AdoMet_MTases"/>
    <property type="match status" value="1"/>
</dbReference>
<gene>
    <name evidence="2" type="ORF">AB1Y20_014685</name>
</gene>
<dbReference type="Proteomes" id="UP001515480">
    <property type="component" value="Unassembled WGS sequence"/>
</dbReference>
<protein>
    <recommendedName>
        <fullName evidence="1">Methyltransferase type 11 domain-containing protein</fullName>
    </recommendedName>
</protein>
<dbReference type="Gene3D" id="3.40.50.150">
    <property type="entry name" value="Vaccinia Virus protein VP39"/>
    <property type="match status" value="1"/>
</dbReference>
<dbReference type="SUPFAM" id="SSF53335">
    <property type="entry name" value="S-adenosyl-L-methionine-dependent methyltransferases"/>
    <property type="match status" value="1"/>
</dbReference>
<reference evidence="2 3" key="1">
    <citation type="journal article" date="2024" name="Science">
        <title>Giant polyketide synthase enzymes in the biosynthesis of giant marine polyether toxins.</title>
        <authorList>
            <person name="Fallon T.R."/>
            <person name="Shende V.V."/>
            <person name="Wierzbicki I.H."/>
            <person name="Pendleton A.L."/>
            <person name="Watervoot N.F."/>
            <person name="Auber R.P."/>
            <person name="Gonzalez D.J."/>
            <person name="Wisecaver J.H."/>
            <person name="Moore B.S."/>
        </authorList>
    </citation>
    <scope>NUCLEOTIDE SEQUENCE [LARGE SCALE GENOMIC DNA]</scope>
    <source>
        <strain evidence="2 3">12B1</strain>
    </source>
</reference>
<proteinExistence type="predicted"/>
<dbReference type="InterPro" id="IPR013216">
    <property type="entry name" value="Methyltransf_11"/>
</dbReference>
<sequence>MGAARLAPPAPPLAAREGITPLQPTEVPAERPRTPLLLALLLLSLALNAYLVLSYPSAAAASPSPRRQLRPRPAQKNQLGTSVSLNFSDVLADHCGSTASCSPDELQLHAALLAGRGCESYPLCSVSAASRGPLLQEPLYDPRANKSVFSVPLSPLPLHVPMMKLHAAAPAAAPWRTPPRARVPYANKSSPAAVCARGCSEESQLYAAWPERKLFDRLAWERLGTPHAAKFRHCGPAFHWYCGHLHPSYLGYHQAVYYSCYRRIGVFDRADVRLVLDIGGASAAMAQVLHDVFGDAIVTITGAFWSTMMDGGYNHIAPVAQVAAARGFPVVMVDAFGYLPFAENTLDVVHASWVYHSGVPTATVYEFYRVLRPGGFLVLRQAINADATFRAIKAIALKEKWRLHWEVGGCGTHGAVIVWQMPVF</sequence>
<comment type="caution">
    <text evidence="2">The sequence shown here is derived from an EMBL/GenBank/DDBJ whole genome shotgun (WGS) entry which is preliminary data.</text>
</comment>
<evidence type="ECO:0000313" key="3">
    <source>
        <dbReference type="Proteomes" id="UP001515480"/>
    </source>
</evidence>
<organism evidence="2 3">
    <name type="scientific">Prymnesium parvum</name>
    <name type="common">Toxic golden alga</name>
    <dbReference type="NCBI Taxonomy" id="97485"/>
    <lineage>
        <taxon>Eukaryota</taxon>
        <taxon>Haptista</taxon>
        <taxon>Haptophyta</taxon>
        <taxon>Prymnesiophyceae</taxon>
        <taxon>Prymnesiales</taxon>
        <taxon>Prymnesiaceae</taxon>
        <taxon>Prymnesium</taxon>
    </lineage>
</organism>
<name>A0AB34IC61_PRYPA</name>
<feature type="domain" description="Methyltransferase type 11" evidence="1">
    <location>
        <begin position="322"/>
        <end position="379"/>
    </location>
</feature>